<feature type="transmembrane region" description="Helical" evidence="1">
    <location>
        <begin position="12"/>
        <end position="32"/>
    </location>
</feature>
<keyword evidence="1" id="KW-0812">Transmembrane</keyword>
<keyword evidence="1" id="KW-1133">Transmembrane helix</keyword>
<gene>
    <name evidence="2" type="ORF">EHQ64_12775</name>
</gene>
<evidence type="ECO:0000313" key="3">
    <source>
        <dbReference type="Proteomes" id="UP000297762"/>
    </source>
</evidence>
<accession>A0A4R9K3P4</accession>
<dbReference type="EMBL" id="RQGF01000028">
    <property type="protein sequence ID" value="TGL60689.1"/>
    <property type="molecule type" value="Genomic_DNA"/>
</dbReference>
<name>A0A4R9K3P4_9LEPT</name>
<reference evidence="2" key="1">
    <citation type="journal article" date="2019" name="PLoS Negl. Trop. Dis.">
        <title>Revisiting the worldwide diversity of Leptospira species in the environment.</title>
        <authorList>
            <person name="Vincent A.T."/>
            <person name="Schiettekatte O."/>
            <person name="Bourhy P."/>
            <person name="Veyrier F.J."/>
            <person name="Picardeau M."/>
        </authorList>
    </citation>
    <scope>NUCLEOTIDE SEQUENCE [LARGE SCALE GENOMIC DNA]</scope>
    <source>
        <strain evidence="2">201702455</strain>
    </source>
</reference>
<dbReference type="OrthoDB" id="338843at2"/>
<evidence type="ECO:0000256" key="1">
    <source>
        <dbReference type="SAM" id="Phobius"/>
    </source>
</evidence>
<evidence type="ECO:0000313" key="2">
    <source>
        <dbReference type="EMBL" id="TGL60689.1"/>
    </source>
</evidence>
<organism evidence="2 3">
    <name type="scientific">Leptospira sarikeiensis</name>
    <dbReference type="NCBI Taxonomy" id="2484943"/>
    <lineage>
        <taxon>Bacteria</taxon>
        <taxon>Pseudomonadati</taxon>
        <taxon>Spirochaetota</taxon>
        <taxon>Spirochaetia</taxon>
        <taxon>Leptospirales</taxon>
        <taxon>Leptospiraceae</taxon>
        <taxon>Leptospira</taxon>
    </lineage>
</organism>
<dbReference type="Proteomes" id="UP000297762">
    <property type="component" value="Unassembled WGS sequence"/>
</dbReference>
<comment type="caution">
    <text evidence="2">The sequence shown here is derived from an EMBL/GenBank/DDBJ whole genome shotgun (WGS) entry which is preliminary data.</text>
</comment>
<sequence length="206" mass="23569">MGREYFQKLNAVSKIWALVFVAGLVLSNYYLYSTTNSKLESYKSEPPFLRFDFTDSYLSDRSSQAPYLADGNLETKWRKLRPSNREMDFDLELRLSHRLKNGSYVPTNWKEIRVIACSNQTPPLSLKVLEREAINVDKESRLPDDTEYLNTILDFSKSNVVSIPLNKAAGIVPQKEYPNGIWIWSVQGTFAVSGQGSCIQDIQIIE</sequence>
<keyword evidence="1" id="KW-0472">Membrane</keyword>
<proteinExistence type="predicted"/>
<protein>
    <submittedName>
        <fullName evidence="2">Uncharacterized protein</fullName>
    </submittedName>
</protein>
<keyword evidence="3" id="KW-1185">Reference proteome</keyword>
<dbReference type="AlphaFoldDB" id="A0A4R9K3P4"/>